<name>A0A6J7E7Z1_9ZZZZ</name>
<dbReference type="SUPFAM" id="SSF103481">
    <property type="entry name" value="Multidrug resistance efflux transporter EmrE"/>
    <property type="match status" value="2"/>
</dbReference>
<evidence type="ECO:0000256" key="5">
    <source>
        <dbReference type="ARBA" id="ARBA00023136"/>
    </source>
</evidence>
<accession>A0A6J7E7Z1</accession>
<dbReference type="AlphaFoldDB" id="A0A6J7E7Z1"/>
<evidence type="ECO:0000256" key="2">
    <source>
        <dbReference type="ARBA" id="ARBA00022475"/>
    </source>
</evidence>
<feature type="transmembrane region" description="Helical" evidence="6">
    <location>
        <begin position="99"/>
        <end position="119"/>
    </location>
</feature>
<reference evidence="8" key="1">
    <citation type="submission" date="2020-05" db="EMBL/GenBank/DDBJ databases">
        <authorList>
            <person name="Chiriac C."/>
            <person name="Salcher M."/>
            <person name="Ghai R."/>
            <person name="Kavagutti S V."/>
        </authorList>
    </citation>
    <scope>NUCLEOTIDE SEQUENCE</scope>
</reference>
<evidence type="ECO:0000313" key="8">
    <source>
        <dbReference type="EMBL" id="CAB4879207.1"/>
    </source>
</evidence>
<dbReference type="InterPro" id="IPR037185">
    <property type="entry name" value="EmrE-like"/>
</dbReference>
<feature type="transmembrane region" description="Helical" evidence="6">
    <location>
        <begin position="241"/>
        <end position="260"/>
    </location>
</feature>
<proteinExistence type="predicted"/>
<feature type="transmembrane region" description="Helical" evidence="6">
    <location>
        <begin position="211"/>
        <end position="229"/>
    </location>
</feature>
<sequence length="299" mass="32250">MSEQGIRVAGLRAQGALLGITLAWGSTFVLVQRVVRDVPVLDFLGLRFGIAALIMFVLRPRTVTQLSRQEQVRGLILGLILTAGYVLQTTGLERTSATVSAFVTGLFVVFTPIVAWFLMRKAIDSLTWLGVGLAVVGLAFLTLRGWSLGIGELLTLFGAFAFALHIVNLGRYSTRTSAYGLAVVQLATVSIFCTVLGSVNGFTLPHTRANWLAVIFLSIFATAIAFFVQTWAQSVISPTRAAVVMTMEPVFATAFAVIFINEALTLRIGLGALSILAAMYLVELGPRHAEDAAIQRLEM</sequence>
<dbReference type="EMBL" id="CAFBLM010000071">
    <property type="protein sequence ID" value="CAB4879207.1"/>
    <property type="molecule type" value="Genomic_DNA"/>
</dbReference>
<feature type="domain" description="EamA" evidence="7">
    <location>
        <begin position="150"/>
        <end position="282"/>
    </location>
</feature>
<keyword evidence="3 6" id="KW-0812">Transmembrane</keyword>
<protein>
    <submittedName>
        <fullName evidence="8">Unannotated protein</fullName>
    </submittedName>
</protein>
<keyword evidence="5 6" id="KW-0472">Membrane</keyword>
<evidence type="ECO:0000256" key="6">
    <source>
        <dbReference type="SAM" id="Phobius"/>
    </source>
</evidence>
<feature type="transmembrane region" description="Helical" evidence="6">
    <location>
        <begin position="38"/>
        <end position="58"/>
    </location>
</feature>
<feature type="transmembrane region" description="Helical" evidence="6">
    <location>
        <begin position="12"/>
        <end position="32"/>
    </location>
</feature>
<evidence type="ECO:0000259" key="7">
    <source>
        <dbReference type="Pfam" id="PF00892"/>
    </source>
</evidence>
<feature type="transmembrane region" description="Helical" evidence="6">
    <location>
        <begin position="149"/>
        <end position="167"/>
    </location>
</feature>
<organism evidence="8">
    <name type="scientific">freshwater metagenome</name>
    <dbReference type="NCBI Taxonomy" id="449393"/>
    <lineage>
        <taxon>unclassified sequences</taxon>
        <taxon>metagenomes</taxon>
        <taxon>ecological metagenomes</taxon>
    </lineage>
</organism>
<evidence type="ECO:0000256" key="1">
    <source>
        <dbReference type="ARBA" id="ARBA00004651"/>
    </source>
</evidence>
<gene>
    <name evidence="8" type="ORF">UFOPK3401_01289</name>
</gene>
<dbReference type="PANTHER" id="PTHR42920">
    <property type="entry name" value="OS03G0707200 PROTEIN-RELATED"/>
    <property type="match status" value="1"/>
</dbReference>
<dbReference type="PANTHER" id="PTHR42920:SF5">
    <property type="entry name" value="EAMA DOMAIN-CONTAINING PROTEIN"/>
    <property type="match status" value="1"/>
</dbReference>
<dbReference type="Pfam" id="PF00892">
    <property type="entry name" value="EamA"/>
    <property type="match status" value="2"/>
</dbReference>
<keyword evidence="2" id="KW-1003">Cell membrane</keyword>
<feature type="transmembrane region" description="Helical" evidence="6">
    <location>
        <begin position="266"/>
        <end position="282"/>
    </location>
</feature>
<dbReference type="GO" id="GO:0005886">
    <property type="term" value="C:plasma membrane"/>
    <property type="evidence" value="ECO:0007669"/>
    <property type="project" value="UniProtKB-SubCell"/>
</dbReference>
<feature type="transmembrane region" description="Helical" evidence="6">
    <location>
        <begin position="126"/>
        <end position="143"/>
    </location>
</feature>
<feature type="transmembrane region" description="Helical" evidence="6">
    <location>
        <begin position="70"/>
        <end position="87"/>
    </location>
</feature>
<evidence type="ECO:0000256" key="3">
    <source>
        <dbReference type="ARBA" id="ARBA00022692"/>
    </source>
</evidence>
<feature type="domain" description="EamA" evidence="7">
    <location>
        <begin position="17"/>
        <end position="142"/>
    </location>
</feature>
<keyword evidence="4 6" id="KW-1133">Transmembrane helix</keyword>
<comment type="subcellular location">
    <subcellularLocation>
        <location evidence="1">Cell membrane</location>
        <topology evidence="1">Multi-pass membrane protein</topology>
    </subcellularLocation>
</comment>
<dbReference type="InterPro" id="IPR051258">
    <property type="entry name" value="Diverse_Substrate_Transporter"/>
</dbReference>
<evidence type="ECO:0000256" key="4">
    <source>
        <dbReference type="ARBA" id="ARBA00022989"/>
    </source>
</evidence>
<feature type="transmembrane region" description="Helical" evidence="6">
    <location>
        <begin position="179"/>
        <end position="199"/>
    </location>
</feature>
<dbReference type="InterPro" id="IPR000620">
    <property type="entry name" value="EamA_dom"/>
</dbReference>